<dbReference type="InterPro" id="IPR046342">
    <property type="entry name" value="CBS_dom_sf"/>
</dbReference>
<dbReference type="Pfam" id="PF00571">
    <property type="entry name" value="CBS"/>
    <property type="match status" value="1"/>
</dbReference>
<evidence type="ECO:0000256" key="1">
    <source>
        <dbReference type="ARBA" id="ARBA00004141"/>
    </source>
</evidence>
<dbReference type="Proteomes" id="UP000326903">
    <property type="component" value="Unassembled WGS sequence"/>
</dbReference>
<keyword evidence="5" id="KW-0406">Ion transport</keyword>
<dbReference type="Gene3D" id="3.10.580.10">
    <property type="entry name" value="CBS-domain"/>
    <property type="match status" value="1"/>
</dbReference>
<name>A0A5J5IIT5_9BACT</name>
<feature type="transmembrane region" description="Helical" evidence="11">
    <location>
        <begin position="183"/>
        <end position="208"/>
    </location>
</feature>
<dbReference type="InterPro" id="IPR000644">
    <property type="entry name" value="CBS_dom"/>
</dbReference>
<evidence type="ECO:0000313" key="13">
    <source>
        <dbReference type="EMBL" id="KAA9038149.1"/>
    </source>
</evidence>
<dbReference type="PROSITE" id="PS51371">
    <property type="entry name" value="CBS"/>
    <property type="match status" value="1"/>
</dbReference>
<feature type="transmembrane region" description="Helical" evidence="11">
    <location>
        <begin position="427"/>
        <end position="447"/>
    </location>
</feature>
<evidence type="ECO:0000256" key="2">
    <source>
        <dbReference type="ARBA" id="ARBA00022448"/>
    </source>
</evidence>
<dbReference type="PRINTS" id="PR00762">
    <property type="entry name" value="CLCHANNEL"/>
</dbReference>
<feature type="transmembrane region" description="Helical" evidence="11">
    <location>
        <begin position="258"/>
        <end position="282"/>
    </location>
</feature>
<feature type="transmembrane region" description="Helical" evidence="11">
    <location>
        <begin position="85"/>
        <end position="107"/>
    </location>
</feature>
<keyword evidence="8" id="KW-0868">Chloride</keyword>
<evidence type="ECO:0000256" key="11">
    <source>
        <dbReference type="SAM" id="Phobius"/>
    </source>
</evidence>
<evidence type="ECO:0000256" key="3">
    <source>
        <dbReference type="ARBA" id="ARBA00022692"/>
    </source>
</evidence>
<dbReference type="SUPFAM" id="SSF81340">
    <property type="entry name" value="Clc chloride channel"/>
    <property type="match status" value="1"/>
</dbReference>
<dbReference type="CDD" id="cd02205">
    <property type="entry name" value="CBS_pair_SF"/>
    <property type="match status" value="1"/>
</dbReference>
<feature type="transmembrane region" description="Helical" evidence="11">
    <location>
        <begin position="220"/>
        <end position="246"/>
    </location>
</feature>
<sequence length="632" mass="67929">MDRKNILNNGIPISISLTPTLEAENIKPQVSQNKKRLVTIASLAILIAICISFIAKFLIYLINLITNISFHGIFSFAHGSPADNSLGWLVIIVPVVGGIIVGLMALYGSKAIRGHGIPEAMEQILTNQSKIKPTITYLKPISSAIAIGTGGPFGAEGPIIATGGALGSTLGQLLKITHNERKILLASGATAGMAAIFGSPIAGIFLAIELLLFEFSPRSIIPVALACITGAAGHHFLFGAGPVFAIKKFIEAPSNTALLTYSIIGISIGLLSVLVTKIVYLIEDGFEKLPIHWMWWPAIGGLAVGIIGYFAPHTLGVGYENITNILSGDMALNVVLSLCLFKFLSWAIALGSGTSGGTLAPLLTIGGAAGALLGSVIIYFFPASGITITLAALVGMSAMFAGASRALLTSIIFALEVTGQSNALLPLLASCTASYLISFFLMESTIMTEKITRRGVKTPDSYEPDILEKILVKEVIKENELVINEENSIRDVRQWLEKEKEYISNYFIIVSKDNEFMGIISSSSLFSNHQNQDNPVGKLIKRNNFSVTMDTPLRTAVEMMARENVDILPVVSDKKTVTGVLSYKEIISAYKHGMDDNEKKNPGISIKRNSLKILIRGQKLITTGKRKFLHKD</sequence>
<keyword evidence="3 11" id="KW-0812">Transmembrane</keyword>
<evidence type="ECO:0000256" key="8">
    <source>
        <dbReference type="ARBA" id="ARBA00023214"/>
    </source>
</evidence>
<feature type="domain" description="CBS" evidence="12">
    <location>
        <begin position="540"/>
        <end position="597"/>
    </location>
</feature>
<evidence type="ECO:0000256" key="9">
    <source>
        <dbReference type="ARBA" id="ARBA00023303"/>
    </source>
</evidence>
<dbReference type="GO" id="GO:0005254">
    <property type="term" value="F:chloride channel activity"/>
    <property type="evidence" value="ECO:0007669"/>
    <property type="project" value="UniProtKB-KW"/>
</dbReference>
<feature type="transmembrane region" description="Helical" evidence="11">
    <location>
        <begin position="359"/>
        <end position="381"/>
    </location>
</feature>
<dbReference type="InterPro" id="IPR001807">
    <property type="entry name" value="ClC"/>
</dbReference>
<comment type="subcellular location">
    <subcellularLocation>
        <location evidence="1">Membrane</location>
        <topology evidence="1">Multi-pass membrane protein</topology>
    </subcellularLocation>
</comment>
<dbReference type="InterPro" id="IPR050368">
    <property type="entry name" value="ClC-type_chloride_channel"/>
</dbReference>
<evidence type="ECO:0000256" key="6">
    <source>
        <dbReference type="ARBA" id="ARBA00023136"/>
    </source>
</evidence>
<dbReference type="CDD" id="cd00400">
    <property type="entry name" value="Voltage_gated_ClC"/>
    <property type="match status" value="1"/>
</dbReference>
<feature type="transmembrane region" description="Helical" evidence="11">
    <location>
        <begin position="294"/>
        <end position="311"/>
    </location>
</feature>
<keyword evidence="6 11" id="KW-0472">Membrane</keyword>
<dbReference type="Gene3D" id="1.10.3080.10">
    <property type="entry name" value="Clc chloride channel"/>
    <property type="match status" value="1"/>
</dbReference>
<evidence type="ECO:0000256" key="7">
    <source>
        <dbReference type="ARBA" id="ARBA00023173"/>
    </source>
</evidence>
<proteinExistence type="predicted"/>
<dbReference type="PANTHER" id="PTHR43427:SF6">
    <property type="entry name" value="CHLORIDE CHANNEL PROTEIN CLC-E"/>
    <property type="match status" value="1"/>
</dbReference>
<dbReference type="RefSeq" id="WP_150415709.1">
    <property type="nucleotide sequence ID" value="NZ_VYQF01000004.1"/>
</dbReference>
<dbReference type="GO" id="GO:0034707">
    <property type="term" value="C:chloride channel complex"/>
    <property type="evidence" value="ECO:0007669"/>
    <property type="project" value="UniProtKB-KW"/>
</dbReference>
<evidence type="ECO:0000256" key="4">
    <source>
        <dbReference type="ARBA" id="ARBA00022989"/>
    </source>
</evidence>
<keyword evidence="4 11" id="KW-1133">Transmembrane helix</keyword>
<feature type="transmembrane region" description="Helical" evidence="11">
    <location>
        <begin position="37"/>
        <end position="65"/>
    </location>
</feature>
<reference evidence="13 14" key="1">
    <citation type="submission" date="2019-09" db="EMBL/GenBank/DDBJ databases">
        <title>Draft genome sequence of Ginsengibacter sp. BR5-29.</title>
        <authorList>
            <person name="Im W.-T."/>
        </authorList>
    </citation>
    <scope>NUCLEOTIDE SEQUENCE [LARGE SCALE GENOMIC DNA]</scope>
    <source>
        <strain evidence="13 14">BR5-29</strain>
    </source>
</reference>
<dbReference type="AlphaFoldDB" id="A0A5J5IIT5"/>
<dbReference type="SUPFAM" id="SSF54631">
    <property type="entry name" value="CBS-domain pair"/>
    <property type="match status" value="1"/>
</dbReference>
<keyword evidence="9" id="KW-0407">Ion channel</keyword>
<accession>A0A5J5IIT5</accession>
<keyword evidence="10" id="KW-0129">CBS domain</keyword>
<evidence type="ECO:0000313" key="14">
    <source>
        <dbReference type="Proteomes" id="UP000326903"/>
    </source>
</evidence>
<evidence type="ECO:0000256" key="5">
    <source>
        <dbReference type="ARBA" id="ARBA00023065"/>
    </source>
</evidence>
<gene>
    <name evidence="13" type="ORF">FW778_15465</name>
</gene>
<keyword evidence="2" id="KW-0813">Transport</keyword>
<dbReference type="Pfam" id="PF00654">
    <property type="entry name" value="Voltage_CLC"/>
    <property type="match status" value="1"/>
</dbReference>
<dbReference type="PANTHER" id="PTHR43427">
    <property type="entry name" value="CHLORIDE CHANNEL PROTEIN CLC-E"/>
    <property type="match status" value="1"/>
</dbReference>
<dbReference type="EMBL" id="VYQF01000004">
    <property type="protein sequence ID" value="KAA9038149.1"/>
    <property type="molecule type" value="Genomic_DNA"/>
</dbReference>
<keyword evidence="14" id="KW-1185">Reference proteome</keyword>
<dbReference type="InterPro" id="IPR014743">
    <property type="entry name" value="Cl-channel_core"/>
</dbReference>
<keyword evidence="7" id="KW-0869">Chloride channel</keyword>
<protein>
    <submittedName>
        <fullName evidence="13">Chloride channel protein</fullName>
    </submittedName>
</protein>
<evidence type="ECO:0000259" key="12">
    <source>
        <dbReference type="PROSITE" id="PS51371"/>
    </source>
</evidence>
<comment type="caution">
    <text evidence="13">The sequence shown here is derived from an EMBL/GenBank/DDBJ whole genome shotgun (WGS) entry which is preliminary data.</text>
</comment>
<feature type="transmembrane region" description="Helical" evidence="11">
    <location>
        <begin position="331"/>
        <end position="353"/>
    </location>
</feature>
<evidence type="ECO:0000256" key="10">
    <source>
        <dbReference type="PROSITE-ProRule" id="PRU00703"/>
    </source>
</evidence>
<feature type="transmembrane region" description="Helical" evidence="11">
    <location>
        <begin position="388"/>
        <end position="415"/>
    </location>
</feature>
<organism evidence="13 14">
    <name type="scientific">Ginsengibacter hankyongi</name>
    <dbReference type="NCBI Taxonomy" id="2607284"/>
    <lineage>
        <taxon>Bacteria</taxon>
        <taxon>Pseudomonadati</taxon>
        <taxon>Bacteroidota</taxon>
        <taxon>Chitinophagia</taxon>
        <taxon>Chitinophagales</taxon>
        <taxon>Chitinophagaceae</taxon>
        <taxon>Ginsengibacter</taxon>
    </lineage>
</organism>